<dbReference type="EMBL" id="LATX01001909">
    <property type="protein sequence ID" value="KTB36366.1"/>
    <property type="molecule type" value="Genomic_DNA"/>
</dbReference>
<feature type="transmembrane region" description="Helical" evidence="1">
    <location>
        <begin position="45"/>
        <end position="66"/>
    </location>
</feature>
<keyword evidence="1" id="KW-0812">Transmembrane</keyword>
<dbReference type="PANTHER" id="PTHR40465:SF1">
    <property type="entry name" value="DUF6534 DOMAIN-CONTAINING PROTEIN"/>
    <property type="match status" value="1"/>
</dbReference>
<feature type="domain" description="DUF6534" evidence="2">
    <location>
        <begin position="165"/>
        <end position="260"/>
    </location>
</feature>
<evidence type="ECO:0000313" key="3">
    <source>
        <dbReference type="EMBL" id="KTB36366.1"/>
    </source>
</evidence>
<feature type="transmembrane region" description="Helical" evidence="1">
    <location>
        <begin position="116"/>
        <end position="135"/>
    </location>
</feature>
<gene>
    <name evidence="3" type="ORF">WG66_11055</name>
</gene>
<accession>A0A0W0FJ80</accession>
<evidence type="ECO:0000256" key="1">
    <source>
        <dbReference type="SAM" id="Phobius"/>
    </source>
</evidence>
<dbReference type="AlphaFoldDB" id="A0A0W0FJ80"/>
<evidence type="ECO:0000313" key="4">
    <source>
        <dbReference type="Proteomes" id="UP000054988"/>
    </source>
</evidence>
<feature type="transmembrane region" description="Helical" evidence="1">
    <location>
        <begin position="86"/>
        <end position="104"/>
    </location>
</feature>
<organism evidence="3 4">
    <name type="scientific">Moniliophthora roreri</name>
    <name type="common">Frosty pod rot fungus</name>
    <name type="synonym">Monilia roreri</name>
    <dbReference type="NCBI Taxonomy" id="221103"/>
    <lineage>
        <taxon>Eukaryota</taxon>
        <taxon>Fungi</taxon>
        <taxon>Dikarya</taxon>
        <taxon>Basidiomycota</taxon>
        <taxon>Agaricomycotina</taxon>
        <taxon>Agaricomycetes</taxon>
        <taxon>Agaricomycetidae</taxon>
        <taxon>Agaricales</taxon>
        <taxon>Marasmiineae</taxon>
        <taxon>Marasmiaceae</taxon>
        <taxon>Moniliophthora</taxon>
    </lineage>
</organism>
<keyword evidence="1" id="KW-1133">Transmembrane helix</keyword>
<protein>
    <recommendedName>
        <fullName evidence="2">DUF6534 domain-containing protein</fullName>
    </recommendedName>
</protein>
<sequence length="305" mass="34127">MTDGPRTFGALLIGAMIAAGFTGILNSQCMSYVKLYPKDRPIFKILVLLIWLLDASHIISVTVALWEYLIDHAGDEKEADYIPKSLALSIAFTAITTLLVHCFLIHRIYRLSHNAWYIALPLAFLVILRTCAAIITTEAMIRFRSFSMFMEASKWSFTLGLALSSILDVLNTGLLCWLLYDSQQDTSSLNHVIDTLMLYTFENGALTWQVGEIIGTIAIAVASMICWLAMPTNLIFMGLHFIISKTYAISLVVTLNRRKRFRFLNGSQPNTPIVLADMPHDLSQHASPELKSGTVNTVFTLIMTR</sequence>
<comment type="caution">
    <text evidence="3">The sequence shown here is derived from an EMBL/GenBank/DDBJ whole genome shotgun (WGS) entry which is preliminary data.</text>
</comment>
<dbReference type="PANTHER" id="PTHR40465">
    <property type="entry name" value="CHROMOSOME 1, WHOLE GENOME SHOTGUN SEQUENCE"/>
    <property type="match status" value="1"/>
</dbReference>
<name>A0A0W0FJ80_MONRR</name>
<feature type="transmembrane region" description="Helical" evidence="1">
    <location>
        <begin position="206"/>
        <end position="230"/>
    </location>
</feature>
<feature type="transmembrane region" description="Helical" evidence="1">
    <location>
        <begin position="155"/>
        <end position="180"/>
    </location>
</feature>
<feature type="transmembrane region" description="Helical" evidence="1">
    <location>
        <begin position="6"/>
        <end position="25"/>
    </location>
</feature>
<dbReference type="InterPro" id="IPR045339">
    <property type="entry name" value="DUF6534"/>
</dbReference>
<reference evidence="3 4" key="1">
    <citation type="submission" date="2015-12" db="EMBL/GenBank/DDBJ databases">
        <title>Draft genome sequence of Moniliophthora roreri, the causal agent of frosty pod rot of cacao.</title>
        <authorList>
            <person name="Aime M.C."/>
            <person name="Diaz-Valderrama J.R."/>
            <person name="Kijpornyongpan T."/>
            <person name="Phillips-Mora W."/>
        </authorList>
    </citation>
    <scope>NUCLEOTIDE SEQUENCE [LARGE SCALE GENOMIC DNA]</scope>
    <source>
        <strain evidence="3 4">MCA 2952</strain>
    </source>
</reference>
<evidence type="ECO:0000259" key="2">
    <source>
        <dbReference type="Pfam" id="PF20152"/>
    </source>
</evidence>
<dbReference type="eggNOG" id="ENOG502SH62">
    <property type="taxonomic scope" value="Eukaryota"/>
</dbReference>
<keyword evidence="1" id="KW-0472">Membrane</keyword>
<feature type="transmembrane region" description="Helical" evidence="1">
    <location>
        <begin position="236"/>
        <end position="255"/>
    </location>
</feature>
<proteinExistence type="predicted"/>
<dbReference type="Pfam" id="PF20152">
    <property type="entry name" value="DUF6534"/>
    <property type="match status" value="1"/>
</dbReference>
<dbReference type="Proteomes" id="UP000054988">
    <property type="component" value="Unassembled WGS sequence"/>
</dbReference>